<evidence type="ECO:0000256" key="1">
    <source>
        <dbReference type="SAM" id="Phobius"/>
    </source>
</evidence>
<evidence type="ECO:0000313" key="2">
    <source>
        <dbReference type="EMBL" id="RNA31570.1"/>
    </source>
</evidence>
<dbReference type="AlphaFoldDB" id="A0A3M7S7M6"/>
<comment type="caution">
    <text evidence="2">The sequence shown here is derived from an EMBL/GenBank/DDBJ whole genome shotgun (WGS) entry which is preliminary data.</text>
</comment>
<dbReference type="Proteomes" id="UP000276133">
    <property type="component" value="Unassembled WGS sequence"/>
</dbReference>
<proteinExistence type="predicted"/>
<keyword evidence="1" id="KW-0472">Membrane</keyword>
<protein>
    <recommendedName>
        <fullName evidence="4">Transmembrane protein</fullName>
    </recommendedName>
</protein>
<accession>A0A3M7S7M6</accession>
<keyword evidence="3" id="KW-1185">Reference proteome</keyword>
<keyword evidence="1" id="KW-1133">Transmembrane helix</keyword>
<keyword evidence="1" id="KW-0812">Transmembrane</keyword>
<organism evidence="2 3">
    <name type="scientific">Brachionus plicatilis</name>
    <name type="common">Marine rotifer</name>
    <name type="synonym">Brachionus muelleri</name>
    <dbReference type="NCBI Taxonomy" id="10195"/>
    <lineage>
        <taxon>Eukaryota</taxon>
        <taxon>Metazoa</taxon>
        <taxon>Spiralia</taxon>
        <taxon>Gnathifera</taxon>
        <taxon>Rotifera</taxon>
        <taxon>Eurotatoria</taxon>
        <taxon>Monogononta</taxon>
        <taxon>Pseudotrocha</taxon>
        <taxon>Ploima</taxon>
        <taxon>Brachionidae</taxon>
        <taxon>Brachionus</taxon>
    </lineage>
</organism>
<evidence type="ECO:0008006" key="4">
    <source>
        <dbReference type="Google" id="ProtNLM"/>
    </source>
</evidence>
<sequence>MNFSKNKKQTPLQLFVFLPLIIINQSRCFTFWFLLLLFLIVLDLKFPGNFMSQFFVLLINFRFYLMRYILIIKQFKTSRKYSKFCPSTFQKNEENGSICRLTLQYLNDTNLEPVQVSILRTQPLKQFSRKKSKGNKHYILYSFRRNFFFSNPLVMKSNTVFSMQYSKKIKAIFVHHLSKKKTMVKKIFEFKEISSLKFLRLFVV</sequence>
<reference evidence="2 3" key="1">
    <citation type="journal article" date="2018" name="Sci. Rep.">
        <title>Genomic signatures of local adaptation to the degree of environmental predictability in rotifers.</title>
        <authorList>
            <person name="Franch-Gras L."/>
            <person name="Hahn C."/>
            <person name="Garcia-Roger E.M."/>
            <person name="Carmona M.J."/>
            <person name="Serra M."/>
            <person name="Gomez A."/>
        </authorList>
    </citation>
    <scope>NUCLEOTIDE SEQUENCE [LARGE SCALE GENOMIC DNA]</scope>
    <source>
        <strain evidence="2">HYR1</strain>
    </source>
</reference>
<evidence type="ECO:0000313" key="3">
    <source>
        <dbReference type="Proteomes" id="UP000276133"/>
    </source>
</evidence>
<feature type="transmembrane region" description="Helical" evidence="1">
    <location>
        <begin position="54"/>
        <end position="72"/>
    </location>
</feature>
<feature type="transmembrane region" description="Helical" evidence="1">
    <location>
        <begin position="12"/>
        <end position="42"/>
    </location>
</feature>
<gene>
    <name evidence="2" type="ORF">BpHYR1_043492</name>
</gene>
<name>A0A3M7S7M6_BRAPC</name>
<dbReference type="EMBL" id="REGN01001926">
    <property type="protein sequence ID" value="RNA31570.1"/>
    <property type="molecule type" value="Genomic_DNA"/>
</dbReference>